<dbReference type="Gene3D" id="3.10.20.370">
    <property type="match status" value="1"/>
</dbReference>
<reference evidence="2 3" key="1">
    <citation type="submission" date="2019-08" db="EMBL/GenBank/DDBJ databases">
        <title>Draft genome sequences of two oriental melons (Cucumis melo L. var makuwa).</title>
        <authorList>
            <person name="Kwon S.-Y."/>
        </authorList>
    </citation>
    <scope>NUCLEOTIDE SEQUENCE [LARGE SCALE GENOMIC DNA]</scope>
    <source>
        <strain evidence="3">cv. Chang Bougi</strain>
        <tissue evidence="2">Leaf</tissue>
    </source>
</reference>
<protein>
    <submittedName>
        <fullName evidence="2">Retrotransposon protein, putative, unclassified</fullName>
    </submittedName>
</protein>
<sequence length="120" mass="13563">MKGEATAPWGFIVPNATIGFAQSRRQDPVEKVYPLEPDCLKKGTFLWGNKQQDSFELLKEKLSNNPLLKLLDFSQPFEVAVDACGTGIEVVLPQTGHPIEYFSKKLSPSRQTWSTYEQEM</sequence>
<dbReference type="PANTHER" id="PTHR33064:SF37">
    <property type="entry name" value="RIBONUCLEASE H"/>
    <property type="match status" value="1"/>
</dbReference>
<evidence type="ECO:0000313" key="3">
    <source>
        <dbReference type="Proteomes" id="UP000321947"/>
    </source>
</evidence>
<organism evidence="2 3">
    <name type="scientific">Cucumis melo var. makuwa</name>
    <name type="common">Oriental melon</name>
    <dbReference type="NCBI Taxonomy" id="1194695"/>
    <lineage>
        <taxon>Eukaryota</taxon>
        <taxon>Viridiplantae</taxon>
        <taxon>Streptophyta</taxon>
        <taxon>Embryophyta</taxon>
        <taxon>Tracheophyta</taxon>
        <taxon>Spermatophyta</taxon>
        <taxon>Magnoliopsida</taxon>
        <taxon>eudicotyledons</taxon>
        <taxon>Gunneridae</taxon>
        <taxon>Pentapetalae</taxon>
        <taxon>rosids</taxon>
        <taxon>fabids</taxon>
        <taxon>Cucurbitales</taxon>
        <taxon>Cucurbitaceae</taxon>
        <taxon>Benincaseae</taxon>
        <taxon>Cucumis</taxon>
    </lineage>
</organism>
<dbReference type="EMBL" id="SSTD01015294">
    <property type="protein sequence ID" value="TYK03133.1"/>
    <property type="molecule type" value="Genomic_DNA"/>
</dbReference>
<dbReference type="AlphaFoldDB" id="A0A5D3BTY6"/>
<dbReference type="InterPro" id="IPR051320">
    <property type="entry name" value="Viral_Replic_Matur_Polypro"/>
</dbReference>
<dbReference type="InterPro" id="IPR043502">
    <property type="entry name" value="DNA/RNA_pol_sf"/>
</dbReference>
<accession>A0A5D3BTY6</accession>
<evidence type="ECO:0000313" key="2">
    <source>
        <dbReference type="EMBL" id="TYK03133.1"/>
    </source>
</evidence>
<dbReference type="PANTHER" id="PTHR33064">
    <property type="entry name" value="POL PROTEIN"/>
    <property type="match status" value="1"/>
</dbReference>
<gene>
    <name evidence="2" type="ORF">E5676_scaffold11G00080</name>
</gene>
<dbReference type="Pfam" id="PF17919">
    <property type="entry name" value="RT_RNaseH_2"/>
    <property type="match status" value="1"/>
</dbReference>
<evidence type="ECO:0000259" key="1">
    <source>
        <dbReference type="Pfam" id="PF17919"/>
    </source>
</evidence>
<comment type="caution">
    <text evidence="2">The sequence shown here is derived from an EMBL/GenBank/DDBJ whole genome shotgun (WGS) entry which is preliminary data.</text>
</comment>
<dbReference type="Proteomes" id="UP000321947">
    <property type="component" value="Unassembled WGS sequence"/>
</dbReference>
<dbReference type="InterPro" id="IPR041577">
    <property type="entry name" value="RT_RNaseH_2"/>
</dbReference>
<dbReference type="SUPFAM" id="SSF56672">
    <property type="entry name" value="DNA/RNA polymerases"/>
    <property type="match status" value="1"/>
</dbReference>
<feature type="domain" description="Reverse transcriptase/retrotransposon-derived protein RNase H-like" evidence="1">
    <location>
        <begin position="47"/>
        <end position="120"/>
    </location>
</feature>
<name>A0A5D3BTY6_CUCMM</name>
<proteinExistence type="predicted"/>